<feature type="non-terminal residue" evidence="1">
    <location>
        <position position="120"/>
    </location>
</feature>
<proteinExistence type="predicted"/>
<dbReference type="AlphaFoldDB" id="A0A382PN14"/>
<organism evidence="1">
    <name type="scientific">marine metagenome</name>
    <dbReference type="NCBI Taxonomy" id="408172"/>
    <lineage>
        <taxon>unclassified sequences</taxon>
        <taxon>metagenomes</taxon>
        <taxon>ecological metagenomes</taxon>
    </lineage>
</organism>
<protein>
    <recommendedName>
        <fullName evidence="2">Photosynthesis system II assembly factor Ycf48/Hcf136-like domain-containing protein</fullName>
    </recommendedName>
</protein>
<gene>
    <name evidence="1" type="ORF">METZ01_LOCUS326892</name>
</gene>
<reference evidence="1" key="1">
    <citation type="submission" date="2018-05" db="EMBL/GenBank/DDBJ databases">
        <authorList>
            <person name="Lanie J.A."/>
            <person name="Ng W.-L."/>
            <person name="Kazmierczak K.M."/>
            <person name="Andrzejewski T.M."/>
            <person name="Davidsen T.M."/>
            <person name="Wayne K.J."/>
            <person name="Tettelin H."/>
            <person name="Glass J.I."/>
            <person name="Rusch D."/>
            <person name="Podicherti R."/>
            <person name="Tsui H.-C.T."/>
            <person name="Winkler M.E."/>
        </authorList>
    </citation>
    <scope>NUCLEOTIDE SEQUENCE</scope>
</reference>
<dbReference type="EMBL" id="UINC01108151">
    <property type="protein sequence ID" value="SVC74038.1"/>
    <property type="molecule type" value="Genomic_DNA"/>
</dbReference>
<sequence length="120" mass="13005">MRVLAGTSKGIFIINDGTTHQLLESRGVRDLVCLDGRLFAGTGAGLYISDDDGKTWILSGLEDYEVWQIRSGGNGVFYAATQPAALFRSEDGGSSWLEVTSFTEHPEASKWCIPLTPPLP</sequence>
<dbReference type="InterPro" id="IPR015943">
    <property type="entry name" value="WD40/YVTN_repeat-like_dom_sf"/>
</dbReference>
<evidence type="ECO:0008006" key="2">
    <source>
        <dbReference type="Google" id="ProtNLM"/>
    </source>
</evidence>
<accession>A0A382PN14</accession>
<dbReference type="CDD" id="cd15482">
    <property type="entry name" value="Sialidase_non-viral"/>
    <property type="match status" value="1"/>
</dbReference>
<dbReference type="SUPFAM" id="SSF110296">
    <property type="entry name" value="Oligoxyloglucan reducing end-specific cellobiohydrolase"/>
    <property type="match status" value="1"/>
</dbReference>
<evidence type="ECO:0000313" key="1">
    <source>
        <dbReference type="EMBL" id="SVC74038.1"/>
    </source>
</evidence>
<dbReference type="Gene3D" id="2.130.10.10">
    <property type="entry name" value="YVTN repeat-like/Quinoprotein amine dehydrogenase"/>
    <property type="match status" value="1"/>
</dbReference>
<name>A0A382PN14_9ZZZZ</name>